<gene>
    <name evidence="2" type="ORF">FSB_LOCUS10095</name>
</gene>
<feature type="compositionally biased region" description="Polar residues" evidence="1">
    <location>
        <begin position="90"/>
        <end position="100"/>
    </location>
</feature>
<feature type="compositionally biased region" description="Polar residues" evidence="1">
    <location>
        <begin position="1"/>
        <end position="10"/>
    </location>
</feature>
<dbReference type="PANTHER" id="PTHR33223">
    <property type="entry name" value="CCHC-TYPE DOMAIN-CONTAINING PROTEIN"/>
    <property type="match status" value="1"/>
</dbReference>
<dbReference type="AlphaFoldDB" id="A0A2N9F4X8"/>
<sequence length="294" mass="33192">MEAGDTSGQHLNALDRQMQDFTANIQELARQSAADRREMQELNQTKPGAHSPPSGGEGETQIPIPGQNGGEGPRNEEGGNQNQGQNDEGSSANQNRQPRPSQVIEPTKSAADVKAARLEEELKEMKEQMKEMKSQVKAKAARNLDILVHRSESPFTKRVDDYPFPTKFKVPQLENFDGLRDLLDYLDSFRTVMRLQGVLDEIMCRAFPTNLRGSARVWFNQLEIGSIDTFSQMTPCSDVTIATKDPTQGKLGPTWEGPYRVVKFHRRGTYHLEKLDETALPHPWNAEHLKKYYQ</sequence>
<accession>A0A2N9F4X8</accession>
<reference evidence="2" key="1">
    <citation type="submission" date="2018-02" db="EMBL/GenBank/DDBJ databases">
        <authorList>
            <person name="Cohen D.B."/>
            <person name="Kent A.D."/>
        </authorList>
    </citation>
    <scope>NUCLEOTIDE SEQUENCE</scope>
</reference>
<evidence type="ECO:0000256" key="1">
    <source>
        <dbReference type="SAM" id="MobiDB-lite"/>
    </source>
</evidence>
<evidence type="ECO:0000313" key="2">
    <source>
        <dbReference type="EMBL" id="SPC82213.1"/>
    </source>
</evidence>
<proteinExistence type="predicted"/>
<name>A0A2N9F4X8_FAGSY</name>
<organism evidence="2">
    <name type="scientific">Fagus sylvatica</name>
    <name type="common">Beechnut</name>
    <dbReference type="NCBI Taxonomy" id="28930"/>
    <lineage>
        <taxon>Eukaryota</taxon>
        <taxon>Viridiplantae</taxon>
        <taxon>Streptophyta</taxon>
        <taxon>Embryophyta</taxon>
        <taxon>Tracheophyta</taxon>
        <taxon>Spermatophyta</taxon>
        <taxon>Magnoliopsida</taxon>
        <taxon>eudicotyledons</taxon>
        <taxon>Gunneridae</taxon>
        <taxon>Pentapetalae</taxon>
        <taxon>rosids</taxon>
        <taxon>fabids</taxon>
        <taxon>Fagales</taxon>
        <taxon>Fagaceae</taxon>
        <taxon>Fagus</taxon>
    </lineage>
</organism>
<feature type="compositionally biased region" description="Low complexity" evidence="1">
    <location>
        <begin position="78"/>
        <end position="89"/>
    </location>
</feature>
<protein>
    <recommendedName>
        <fullName evidence="3">Retrotransposon gag domain-containing protein</fullName>
    </recommendedName>
</protein>
<dbReference type="PANTHER" id="PTHR33223:SF10">
    <property type="entry name" value="AMINOTRANSFERASE-LIKE PLANT MOBILE DOMAIN-CONTAINING PROTEIN"/>
    <property type="match status" value="1"/>
</dbReference>
<feature type="region of interest" description="Disordered" evidence="1">
    <location>
        <begin position="1"/>
        <end position="112"/>
    </location>
</feature>
<dbReference type="EMBL" id="OIVN01000563">
    <property type="protein sequence ID" value="SPC82213.1"/>
    <property type="molecule type" value="Genomic_DNA"/>
</dbReference>
<evidence type="ECO:0008006" key="3">
    <source>
        <dbReference type="Google" id="ProtNLM"/>
    </source>
</evidence>